<organism evidence="1">
    <name type="scientific">Trypanosoma congolense (strain IL3000)</name>
    <dbReference type="NCBI Taxonomy" id="1068625"/>
    <lineage>
        <taxon>Eukaryota</taxon>
        <taxon>Discoba</taxon>
        <taxon>Euglenozoa</taxon>
        <taxon>Kinetoplastea</taxon>
        <taxon>Metakinetoplastina</taxon>
        <taxon>Trypanosomatida</taxon>
        <taxon>Trypanosomatidae</taxon>
        <taxon>Trypanosoma</taxon>
        <taxon>Nannomonas</taxon>
    </lineage>
</organism>
<evidence type="ECO:0000313" key="1">
    <source>
        <dbReference type="EMBL" id="CCC92337.1"/>
    </source>
</evidence>
<gene>
    <name evidence="1" type="ORF">TCIL3000_8_5590</name>
</gene>
<protein>
    <submittedName>
        <fullName evidence="1">Uncharacterized protein</fullName>
    </submittedName>
</protein>
<name>G0USH4_TRYCI</name>
<reference evidence="1" key="1">
    <citation type="journal article" date="2012" name="Proc. Natl. Acad. Sci. U.S.A.">
        <title>Antigenic diversity is generated by distinct evolutionary mechanisms in African trypanosome species.</title>
        <authorList>
            <person name="Jackson A.P."/>
            <person name="Berry A."/>
            <person name="Aslett M."/>
            <person name="Allison H.C."/>
            <person name="Burton P."/>
            <person name="Vavrova-Anderson J."/>
            <person name="Brown R."/>
            <person name="Browne H."/>
            <person name="Corton N."/>
            <person name="Hauser H."/>
            <person name="Gamble J."/>
            <person name="Gilderthorp R."/>
            <person name="Marcello L."/>
            <person name="McQuillan J."/>
            <person name="Otto T.D."/>
            <person name="Quail M.A."/>
            <person name="Sanders M.J."/>
            <person name="van Tonder A."/>
            <person name="Ginger M.L."/>
            <person name="Field M.C."/>
            <person name="Barry J.D."/>
            <person name="Hertz-Fowler C."/>
            <person name="Berriman M."/>
        </authorList>
    </citation>
    <scope>NUCLEOTIDE SEQUENCE</scope>
    <source>
        <strain evidence="1">IL3000</strain>
    </source>
</reference>
<dbReference type="EMBL" id="HE575321">
    <property type="protein sequence ID" value="CCC92337.1"/>
    <property type="molecule type" value="Genomic_DNA"/>
</dbReference>
<accession>G0USH4</accession>
<proteinExistence type="predicted"/>
<sequence length="109" mass="12104">MTYGDGDVVVLECDGESKDGKTDWSTTVGWLVAFAGSPTHFPLTPSPRKCPDKRPCTHTHGDSTHFIRIFIVFLFHVDFLSSSSFRLVFVTYASHLPLSNTCLYSFSPA</sequence>
<dbReference type="AlphaFoldDB" id="G0USH4"/>